<dbReference type="GO" id="GO:0051301">
    <property type="term" value="P:cell division"/>
    <property type="evidence" value="ECO:0007669"/>
    <property type="project" value="UniProtKB-KW"/>
</dbReference>
<evidence type="ECO:0000313" key="16">
    <source>
        <dbReference type="Proteomes" id="UP000270190"/>
    </source>
</evidence>
<keyword evidence="9 10" id="KW-0961">Cell wall biogenesis/degradation</keyword>
<dbReference type="Pfam" id="PF04101">
    <property type="entry name" value="Glyco_tran_28_C"/>
    <property type="match status" value="1"/>
</dbReference>
<dbReference type="GO" id="GO:0050511">
    <property type="term" value="F:undecaprenyldiphospho-muramoylpentapeptide beta-N-acetylglucosaminyltransferase activity"/>
    <property type="evidence" value="ECO:0007669"/>
    <property type="project" value="UniProtKB-UniRule"/>
</dbReference>
<comment type="subcellular location">
    <subcellularLocation>
        <location evidence="10">Cell membrane</location>
        <topology evidence="10">Peripheral membrane protein</topology>
        <orientation evidence="10">Cytoplasmic side</orientation>
    </subcellularLocation>
</comment>
<dbReference type="STRING" id="2756.BFR44_01395"/>
<proteinExistence type="inferred from homology"/>
<evidence type="ECO:0000256" key="1">
    <source>
        <dbReference type="ARBA" id="ARBA00022475"/>
    </source>
</evidence>
<name>A0A1D2JR26_BROTH</name>
<dbReference type="CDD" id="cd03785">
    <property type="entry name" value="GT28_MurG"/>
    <property type="match status" value="1"/>
</dbReference>
<feature type="binding site" evidence="10">
    <location>
        <begin position="10"/>
        <end position="12"/>
    </location>
    <ligand>
        <name>UDP-N-acetyl-alpha-D-glucosamine</name>
        <dbReference type="ChEBI" id="CHEBI:57705"/>
    </ligand>
</feature>
<dbReference type="NCBIfam" id="TIGR01133">
    <property type="entry name" value="murG"/>
    <property type="match status" value="1"/>
</dbReference>
<feature type="binding site" evidence="10">
    <location>
        <position position="124"/>
    </location>
    <ligand>
        <name>UDP-N-acetyl-alpha-D-glucosamine</name>
        <dbReference type="ChEBI" id="CHEBI:57705"/>
    </ligand>
</feature>
<dbReference type="EMBL" id="OUNC01000023">
    <property type="protein sequence ID" value="SPP28785.1"/>
    <property type="molecule type" value="Genomic_DNA"/>
</dbReference>
<dbReference type="SUPFAM" id="SSF53756">
    <property type="entry name" value="UDP-Glycosyltransferase/glycogen phosphorylase"/>
    <property type="match status" value="1"/>
</dbReference>
<evidence type="ECO:0000313" key="15">
    <source>
        <dbReference type="Proteomes" id="UP000243591"/>
    </source>
</evidence>
<evidence type="ECO:0000313" key="14">
    <source>
        <dbReference type="EMBL" id="SPP28785.1"/>
    </source>
</evidence>
<protein>
    <recommendedName>
        <fullName evidence="10">UDP-N-acetylglucosamine--N-acetylmuramyl-(pentapeptide) pyrophosphoryl-undecaprenol N-acetylglucosamine transferase</fullName>
        <ecNumber evidence="10">2.4.1.227</ecNumber>
    </recommendedName>
    <alternativeName>
        <fullName evidence="10">Undecaprenyl-PP-MurNAc-pentapeptide-UDPGlcNAc GlcNAc transferase</fullName>
    </alternativeName>
</protein>
<dbReference type="InterPro" id="IPR007235">
    <property type="entry name" value="Glyco_trans_28_C"/>
</dbReference>
<comment type="caution">
    <text evidence="10">Lacks conserved residue(s) required for the propagation of feature annotation.</text>
</comment>
<keyword evidence="4 10" id="KW-0808">Transferase</keyword>
<dbReference type="AlphaFoldDB" id="A0A1D2JR26"/>
<dbReference type="InterPro" id="IPR004276">
    <property type="entry name" value="GlycoTrans_28_N"/>
</dbReference>
<evidence type="ECO:0000259" key="11">
    <source>
        <dbReference type="Pfam" id="PF03033"/>
    </source>
</evidence>
<evidence type="ECO:0000259" key="12">
    <source>
        <dbReference type="Pfam" id="PF04101"/>
    </source>
</evidence>
<dbReference type="Pfam" id="PF03033">
    <property type="entry name" value="Glyco_transf_28"/>
    <property type="match status" value="1"/>
</dbReference>
<evidence type="ECO:0000313" key="13">
    <source>
        <dbReference type="EMBL" id="ATF25293.1"/>
    </source>
</evidence>
<dbReference type="GO" id="GO:0008360">
    <property type="term" value="P:regulation of cell shape"/>
    <property type="evidence" value="ECO:0007669"/>
    <property type="project" value="UniProtKB-KW"/>
</dbReference>
<evidence type="ECO:0000256" key="4">
    <source>
        <dbReference type="ARBA" id="ARBA00022679"/>
    </source>
</evidence>
<reference evidence="16" key="3">
    <citation type="submission" date="2018-04" db="EMBL/GenBank/DDBJ databases">
        <authorList>
            <person name="Illikoud N."/>
        </authorList>
    </citation>
    <scope>NUCLEOTIDE SEQUENCE [LARGE SCALE GENOMIC DNA]</scope>
</reference>
<dbReference type="Proteomes" id="UP000270190">
    <property type="component" value="Unassembled WGS sequence"/>
</dbReference>
<dbReference type="Proteomes" id="UP000243591">
    <property type="component" value="Chromosome"/>
</dbReference>
<dbReference type="GO" id="GO:0005886">
    <property type="term" value="C:plasma membrane"/>
    <property type="evidence" value="ECO:0007669"/>
    <property type="project" value="UniProtKB-SubCell"/>
</dbReference>
<dbReference type="PANTHER" id="PTHR21015:SF22">
    <property type="entry name" value="GLYCOSYLTRANSFERASE"/>
    <property type="match status" value="1"/>
</dbReference>
<dbReference type="InterPro" id="IPR006009">
    <property type="entry name" value="GlcNAc_MurG"/>
</dbReference>
<dbReference type="Gene3D" id="3.40.50.2000">
    <property type="entry name" value="Glycogen Phosphorylase B"/>
    <property type="match status" value="2"/>
</dbReference>
<evidence type="ECO:0000256" key="3">
    <source>
        <dbReference type="ARBA" id="ARBA00022676"/>
    </source>
</evidence>
<keyword evidence="15" id="KW-1185">Reference proteome</keyword>
<keyword evidence="6 10" id="KW-0573">Peptidoglycan synthesis</keyword>
<dbReference type="GO" id="GO:0005975">
    <property type="term" value="P:carbohydrate metabolic process"/>
    <property type="evidence" value="ECO:0007669"/>
    <property type="project" value="InterPro"/>
</dbReference>
<reference evidence="14" key="2">
    <citation type="submission" date="2018-04" db="EMBL/GenBank/DDBJ databases">
        <authorList>
            <person name="Go L.Y."/>
            <person name="Mitchell J.A."/>
        </authorList>
    </citation>
    <scope>NUCLEOTIDE SEQUENCE</scope>
    <source>
        <strain evidence="14">BSAS1 3</strain>
    </source>
</reference>
<feature type="binding site" evidence="10">
    <location>
        <position position="196"/>
    </location>
    <ligand>
        <name>UDP-N-acetyl-alpha-D-glucosamine</name>
        <dbReference type="ChEBI" id="CHEBI:57705"/>
    </ligand>
</feature>
<evidence type="ECO:0000256" key="5">
    <source>
        <dbReference type="ARBA" id="ARBA00022960"/>
    </source>
</evidence>
<feature type="binding site" evidence="10">
    <location>
        <position position="250"/>
    </location>
    <ligand>
        <name>UDP-N-acetyl-alpha-D-glucosamine</name>
        <dbReference type="ChEBI" id="CHEBI:57705"/>
    </ligand>
</feature>
<evidence type="ECO:0000256" key="7">
    <source>
        <dbReference type="ARBA" id="ARBA00023136"/>
    </source>
</evidence>
<evidence type="ECO:0000256" key="8">
    <source>
        <dbReference type="ARBA" id="ARBA00023306"/>
    </source>
</evidence>
<dbReference type="OrthoDB" id="9808936at2"/>
<sequence>MKLLISGGGTGGHIYPALALIRQFKQDYPEGEVLYVGTEKGLEADIVTREGIAFKTIEITGFKRKLSMENIKTVMRFLKGVTASKKIIKEFQPDIVVGTGGYVCAPVVYAAAKQKIPTVIHEQNSVAGLTNKFLSRYVDKIAIAFEAVAKDFPAEKVTLVGNPRATEVVQAENNPAVLEEYGLDLSKRTALIFGGSRGARALNEAIIAALPELAKKDYQVLCATGEVHFERIEEAAKAVNATNVKIVPFIYNMPAVLKNSDIVVSRAGATSLAEFTALGLPSILIPSPYVTNNHQEKNALALVNAGAAEIILEKELTAAQLIKQLDHCLLDETYQNKMKQAAKQLGLPDAAKQLCDLVVGLTK</sequence>
<comment type="function">
    <text evidence="10">Cell wall formation. Catalyzes the transfer of a GlcNAc subunit on undecaprenyl-pyrophosphoryl-MurNAc-pentapeptide (lipid intermediate I) to form undecaprenyl-pyrophosphoryl-MurNAc-(pentapeptide)GlcNAc (lipid intermediate II).</text>
</comment>
<evidence type="ECO:0000256" key="10">
    <source>
        <dbReference type="HAMAP-Rule" id="MF_00033"/>
    </source>
</evidence>
<reference evidence="13 15" key="1">
    <citation type="submission" date="2017-09" db="EMBL/GenBank/DDBJ databases">
        <title>Complete Genome Sequences of Two Strains of the Meat Spoilage Bacterium Brochothrix thermosphacta Isolated from Ground Chicken.</title>
        <authorList>
            <person name="Paoli G.C."/>
            <person name="Wijey C."/>
            <person name="Chen C.-Y."/>
            <person name="Nguyen L."/>
            <person name="Yan X."/>
            <person name="Irwin P.L."/>
        </authorList>
    </citation>
    <scope>NUCLEOTIDE SEQUENCE [LARGE SCALE GENOMIC DNA]</scope>
    <source>
        <strain evidence="13 15">BI</strain>
    </source>
</reference>
<keyword evidence="8 10" id="KW-0131">Cell cycle</keyword>
<keyword evidence="2 10" id="KW-0132">Cell division</keyword>
<accession>A0A1D2JR26</accession>
<dbReference type="RefSeq" id="WP_069118792.1">
    <property type="nucleotide sequence ID" value="NZ_CBCPHX010000003.1"/>
</dbReference>
<keyword evidence="3 10" id="KW-0328">Glycosyltransferase</keyword>
<dbReference type="GO" id="GO:0009252">
    <property type="term" value="P:peptidoglycan biosynthetic process"/>
    <property type="evidence" value="ECO:0007669"/>
    <property type="project" value="UniProtKB-UniRule"/>
</dbReference>
<evidence type="ECO:0000256" key="6">
    <source>
        <dbReference type="ARBA" id="ARBA00022984"/>
    </source>
</evidence>
<gene>
    <name evidence="10 13" type="primary">murG</name>
    <name evidence="14" type="ORF">BTBSAS_30103</name>
    <name evidence="13" type="ORF">CNY62_02185</name>
</gene>
<dbReference type="GO" id="GO:0071555">
    <property type="term" value="P:cell wall organization"/>
    <property type="evidence" value="ECO:0007669"/>
    <property type="project" value="UniProtKB-KW"/>
</dbReference>
<keyword evidence="7 10" id="KW-0472">Membrane</keyword>
<comment type="similarity">
    <text evidence="10">Belongs to the glycosyltransferase 28 family. MurG subfamily.</text>
</comment>
<comment type="pathway">
    <text evidence="10">Cell wall biogenesis; peptidoglycan biosynthesis.</text>
</comment>
<feature type="domain" description="Glycosyltransferase family 28 N-terminal" evidence="11">
    <location>
        <begin position="4"/>
        <end position="143"/>
    </location>
</feature>
<keyword evidence="1 10" id="KW-1003">Cell membrane</keyword>
<evidence type="ECO:0000256" key="9">
    <source>
        <dbReference type="ARBA" id="ARBA00023316"/>
    </source>
</evidence>
<dbReference type="UniPathway" id="UPA00219"/>
<dbReference type="EMBL" id="CP023483">
    <property type="protein sequence ID" value="ATF25293.1"/>
    <property type="molecule type" value="Genomic_DNA"/>
</dbReference>
<dbReference type="KEGG" id="bths:CNY62_02185"/>
<dbReference type="HAMAP" id="MF_00033">
    <property type="entry name" value="MurG"/>
    <property type="match status" value="1"/>
</dbReference>
<keyword evidence="5 10" id="KW-0133">Cell shape</keyword>
<organism evidence="13 15">
    <name type="scientific">Brochothrix thermosphacta</name>
    <name type="common">Microbacterium thermosphactum</name>
    <dbReference type="NCBI Taxonomy" id="2756"/>
    <lineage>
        <taxon>Bacteria</taxon>
        <taxon>Bacillati</taxon>
        <taxon>Bacillota</taxon>
        <taxon>Bacilli</taxon>
        <taxon>Bacillales</taxon>
        <taxon>Listeriaceae</taxon>
        <taxon>Brochothrix</taxon>
    </lineage>
</organism>
<comment type="catalytic activity">
    <reaction evidence="10">
        <text>di-trans,octa-cis-undecaprenyl diphospho-N-acetyl-alpha-D-muramoyl-L-alanyl-D-glutamyl-meso-2,6-diaminopimeloyl-D-alanyl-D-alanine + UDP-N-acetyl-alpha-D-glucosamine = di-trans,octa-cis-undecaprenyl diphospho-[N-acetyl-alpha-D-glucosaminyl-(1-&gt;4)]-N-acetyl-alpha-D-muramoyl-L-alanyl-D-glutamyl-meso-2,6-diaminopimeloyl-D-alanyl-D-alanine + UDP + H(+)</text>
        <dbReference type="Rhea" id="RHEA:31227"/>
        <dbReference type="ChEBI" id="CHEBI:15378"/>
        <dbReference type="ChEBI" id="CHEBI:57705"/>
        <dbReference type="ChEBI" id="CHEBI:58223"/>
        <dbReference type="ChEBI" id="CHEBI:61387"/>
        <dbReference type="ChEBI" id="CHEBI:61388"/>
        <dbReference type="EC" id="2.4.1.227"/>
    </reaction>
</comment>
<dbReference type="EC" id="2.4.1.227" evidence="10"/>
<dbReference type="PANTHER" id="PTHR21015">
    <property type="entry name" value="UDP-N-ACETYLGLUCOSAMINE--N-ACETYLMURAMYL-(PENTAPEPTIDE) PYROPHOSPHORYL-UNDECAPRENOL N-ACETYLGLUCOSAMINE TRANSFERASE 1"/>
    <property type="match status" value="1"/>
</dbReference>
<feature type="domain" description="Glycosyl transferase family 28 C-terminal" evidence="12">
    <location>
        <begin position="189"/>
        <end position="354"/>
    </location>
</feature>
<feature type="binding site" evidence="10">
    <location>
        <position position="295"/>
    </location>
    <ligand>
        <name>UDP-N-acetyl-alpha-D-glucosamine</name>
        <dbReference type="ChEBI" id="CHEBI:57705"/>
    </ligand>
</feature>
<evidence type="ECO:0000256" key="2">
    <source>
        <dbReference type="ARBA" id="ARBA00022618"/>
    </source>
</evidence>